<feature type="signal peptide" evidence="1">
    <location>
        <begin position="1"/>
        <end position="32"/>
    </location>
</feature>
<keyword evidence="3" id="KW-1185">Reference proteome</keyword>
<reference evidence="2 3" key="1">
    <citation type="submission" date="2018-04" db="EMBL/GenBank/DDBJ databases">
        <title>Pseudomonas sp. nov., isolated from mangrove soil.</title>
        <authorList>
            <person name="Chen C."/>
        </authorList>
    </citation>
    <scope>NUCLEOTIDE SEQUENCE [LARGE SCALE GENOMIC DNA]</scope>
    <source>
        <strain evidence="2 3">TC-11</strain>
    </source>
</reference>
<dbReference type="Gene3D" id="1.20.120.450">
    <property type="entry name" value="dinb family like domain"/>
    <property type="match status" value="1"/>
</dbReference>
<protein>
    <recommendedName>
        <fullName evidence="4">DUF1569 domain-containing protein</fullName>
    </recommendedName>
</protein>
<evidence type="ECO:0000256" key="1">
    <source>
        <dbReference type="SAM" id="SignalP"/>
    </source>
</evidence>
<evidence type="ECO:0000313" key="2">
    <source>
        <dbReference type="EMBL" id="PTU75106.1"/>
    </source>
</evidence>
<accession>A0A2T5PBJ5</accession>
<organism evidence="2 3">
    <name type="scientific">Pseudomonas mangrovi</name>
    <dbReference type="NCBI Taxonomy" id="2161748"/>
    <lineage>
        <taxon>Bacteria</taxon>
        <taxon>Pseudomonadati</taxon>
        <taxon>Pseudomonadota</taxon>
        <taxon>Gammaproteobacteria</taxon>
        <taxon>Pseudomonadales</taxon>
        <taxon>Pseudomonadaceae</taxon>
        <taxon>Pseudomonas</taxon>
    </lineage>
</organism>
<dbReference type="AlphaFoldDB" id="A0A2T5PBJ5"/>
<dbReference type="OrthoDB" id="336237at2"/>
<feature type="chain" id="PRO_5015623194" description="DUF1569 domain-containing protein" evidence="1">
    <location>
        <begin position="33"/>
        <end position="192"/>
    </location>
</feature>
<evidence type="ECO:0000313" key="3">
    <source>
        <dbReference type="Proteomes" id="UP000244064"/>
    </source>
</evidence>
<gene>
    <name evidence="2" type="ORF">DBO85_06490</name>
</gene>
<dbReference type="PROSITE" id="PS51318">
    <property type="entry name" value="TAT"/>
    <property type="match status" value="1"/>
</dbReference>
<dbReference type="Pfam" id="PF07606">
    <property type="entry name" value="DUF1569"/>
    <property type="match status" value="1"/>
</dbReference>
<comment type="caution">
    <text evidence="2">The sequence shown here is derived from an EMBL/GenBank/DDBJ whole genome shotgun (WGS) entry which is preliminary data.</text>
</comment>
<sequence length="192" mass="20426">MKRRKFLGCSAAAGVALLGGGFALLPRGAAPAQTNLAAARELLAGLRGRELISLRGWSPTGVFNHCAQSVEYSLEGYPQLKPGWFRLSLGPAAFAVFGLRGAMRHSLDEPIPGAASLIEPATLAGALQRLEDAFARFAEHRGSLAPHFAYGALDHAEYAQAHVLHLYEHLSLIRPRGDHAAALSADIQSLRG</sequence>
<dbReference type="RefSeq" id="WP_108106449.1">
    <property type="nucleotide sequence ID" value="NZ_QASN01000012.1"/>
</dbReference>
<name>A0A2T5PBJ5_9PSED</name>
<keyword evidence="1" id="KW-0732">Signal</keyword>
<dbReference type="InterPro" id="IPR006311">
    <property type="entry name" value="TAT_signal"/>
</dbReference>
<dbReference type="InterPro" id="IPR011463">
    <property type="entry name" value="DUF1569"/>
</dbReference>
<dbReference type="EMBL" id="QASN01000012">
    <property type="protein sequence ID" value="PTU75106.1"/>
    <property type="molecule type" value="Genomic_DNA"/>
</dbReference>
<dbReference type="InterPro" id="IPR034660">
    <property type="entry name" value="DinB/YfiT-like"/>
</dbReference>
<dbReference type="Proteomes" id="UP000244064">
    <property type="component" value="Unassembled WGS sequence"/>
</dbReference>
<proteinExistence type="predicted"/>
<evidence type="ECO:0008006" key="4">
    <source>
        <dbReference type="Google" id="ProtNLM"/>
    </source>
</evidence>